<dbReference type="RefSeq" id="WP_369210006.1">
    <property type="nucleotide sequence ID" value="NZ_JBFNXQ010000111.1"/>
</dbReference>
<feature type="transmembrane region" description="Helical" evidence="2">
    <location>
        <begin position="35"/>
        <end position="52"/>
    </location>
</feature>
<reference evidence="3 4" key="1">
    <citation type="submission" date="2024-06" db="EMBL/GenBank/DDBJ databases">
        <title>Draft genome sequence of Geodermatophilus badlandi, a novel member of the Geodermatophilaceae isolated from badland sedimentary rocks in the Red desert, Wyoming, USA.</title>
        <authorList>
            <person name="Ben Tekaya S."/>
            <person name="Nouioui I."/>
            <person name="Flores G.M."/>
            <person name="Shaal M.N."/>
            <person name="Bredoire F."/>
            <person name="Basile F."/>
            <person name="Van Diepen L."/>
            <person name="Ward N.L."/>
        </authorList>
    </citation>
    <scope>NUCLEOTIDE SEQUENCE [LARGE SCALE GENOMIC DNA]</scope>
    <source>
        <strain evidence="3 4">WL48A</strain>
    </source>
</reference>
<keyword evidence="2" id="KW-0472">Membrane</keyword>
<comment type="caution">
    <text evidence="3">The sequence shown here is derived from an EMBL/GenBank/DDBJ whole genome shotgun (WGS) entry which is preliminary data.</text>
</comment>
<evidence type="ECO:0000313" key="3">
    <source>
        <dbReference type="EMBL" id="MEX5721193.1"/>
    </source>
</evidence>
<evidence type="ECO:0000256" key="2">
    <source>
        <dbReference type="SAM" id="Phobius"/>
    </source>
</evidence>
<evidence type="ECO:0000313" key="4">
    <source>
        <dbReference type="Proteomes" id="UP001560045"/>
    </source>
</evidence>
<organism evidence="3 4">
    <name type="scientific">Geodermatophilus maliterrae</name>
    <dbReference type="NCBI Taxonomy" id="3162531"/>
    <lineage>
        <taxon>Bacteria</taxon>
        <taxon>Bacillati</taxon>
        <taxon>Actinomycetota</taxon>
        <taxon>Actinomycetes</taxon>
        <taxon>Geodermatophilales</taxon>
        <taxon>Geodermatophilaceae</taxon>
        <taxon>Geodermatophilus</taxon>
    </lineage>
</organism>
<keyword evidence="2" id="KW-0812">Transmembrane</keyword>
<evidence type="ECO:0008006" key="5">
    <source>
        <dbReference type="Google" id="ProtNLM"/>
    </source>
</evidence>
<gene>
    <name evidence="3" type="ORF">ABQ292_22820</name>
</gene>
<evidence type="ECO:0000256" key="1">
    <source>
        <dbReference type="SAM" id="MobiDB-lite"/>
    </source>
</evidence>
<dbReference type="Proteomes" id="UP001560045">
    <property type="component" value="Unassembled WGS sequence"/>
</dbReference>
<feature type="transmembrane region" description="Helical" evidence="2">
    <location>
        <begin position="12"/>
        <end position="29"/>
    </location>
</feature>
<name>A0ABV3XKS3_9ACTN</name>
<dbReference type="EMBL" id="JBFNXQ010000111">
    <property type="protein sequence ID" value="MEX5721193.1"/>
    <property type="molecule type" value="Genomic_DNA"/>
</dbReference>
<proteinExistence type="predicted"/>
<accession>A0ABV3XKS3</accession>
<feature type="compositionally biased region" description="Basic and acidic residues" evidence="1">
    <location>
        <begin position="58"/>
        <end position="86"/>
    </location>
</feature>
<protein>
    <recommendedName>
        <fullName evidence="5">DUF5668 domain-containing protein</fullName>
    </recommendedName>
</protein>
<feature type="region of interest" description="Disordered" evidence="1">
    <location>
        <begin position="56"/>
        <end position="117"/>
    </location>
</feature>
<keyword evidence="2" id="KW-1133">Transmembrane helix</keyword>
<keyword evidence="4" id="KW-1185">Reference proteome</keyword>
<sequence>MSRRDPQEARTLGLWTAGWLFALLLAGLLRIGDLSLQWPVLLVPVLWALVALRPRRGLARDRSPSRRDRRPEPPDRLDGWPPRDDVPPYPDVPPTREMPASWQQRWPPDVPGRGRRG</sequence>